<dbReference type="EMBL" id="LKAM01000001">
    <property type="protein sequence ID" value="KUM50831.1"/>
    <property type="molecule type" value="Genomic_DNA"/>
</dbReference>
<sequence>MHLVINIRRQTLSCSHASCQRMEVSDGKWHRLVID</sequence>
<protein>
    <submittedName>
        <fullName evidence="1">Uncharacterized protein</fullName>
    </submittedName>
</protein>
<organism evidence="1">
    <name type="scientific">Picea glauca</name>
    <name type="common">White spruce</name>
    <name type="synonym">Pinus glauca</name>
    <dbReference type="NCBI Taxonomy" id="3330"/>
    <lineage>
        <taxon>Eukaryota</taxon>
        <taxon>Viridiplantae</taxon>
        <taxon>Streptophyta</taxon>
        <taxon>Embryophyta</taxon>
        <taxon>Tracheophyta</taxon>
        <taxon>Spermatophyta</taxon>
        <taxon>Pinopsida</taxon>
        <taxon>Pinidae</taxon>
        <taxon>Conifers I</taxon>
        <taxon>Pinales</taxon>
        <taxon>Pinaceae</taxon>
        <taxon>Picea</taxon>
    </lineage>
</organism>
<dbReference type="AlphaFoldDB" id="A0A101M4C2"/>
<keyword evidence="1" id="KW-0496">Mitochondrion</keyword>
<reference evidence="1" key="1">
    <citation type="journal article" date="2015" name="Genome Biol. Evol.">
        <title>Organellar Genomes of White Spruce (Picea glauca): Assembly and Annotation.</title>
        <authorList>
            <person name="Jackman S.D."/>
            <person name="Warren R.L."/>
            <person name="Gibb E.A."/>
            <person name="Vandervalk B.P."/>
            <person name="Mohamadi H."/>
            <person name="Chu J."/>
            <person name="Raymond A."/>
            <person name="Pleasance S."/>
            <person name="Coope R."/>
            <person name="Wildung M.R."/>
            <person name="Ritland C.E."/>
            <person name="Bousquet J."/>
            <person name="Jones S.J."/>
            <person name="Bohlmann J."/>
            <person name="Birol I."/>
        </authorList>
    </citation>
    <scope>NUCLEOTIDE SEQUENCE [LARGE SCALE GENOMIC DNA]</scope>
    <source>
        <tissue evidence="1">Flushing bud</tissue>
    </source>
</reference>
<evidence type="ECO:0000313" key="1">
    <source>
        <dbReference type="EMBL" id="KUM50831.1"/>
    </source>
</evidence>
<gene>
    <name evidence="1" type="ORF">ABT39_MTgene675</name>
</gene>
<name>A0A101M4C2_PICGL</name>
<geneLocation type="mitochondrion" evidence="1"/>
<comment type="caution">
    <text evidence="1">The sequence shown here is derived from an EMBL/GenBank/DDBJ whole genome shotgun (WGS) entry which is preliminary data.</text>
</comment>
<accession>A0A101M4C2</accession>
<proteinExistence type="predicted"/>